<keyword evidence="2 6" id="KW-0698">rRNA processing</keyword>
<dbReference type="EC" id="2.1.1.170" evidence="6"/>
<dbReference type="PANTHER" id="PTHR31760:SF0">
    <property type="entry name" value="S-ADENOSYL-L-METHIONINE-DEPENDENT METHYLTRANSFERASES SUPERFAMILY PROTEIN"/>
    <property type="match status" value="1"/>
</dbReference>
<dbReference type="OrthoDB" id="9808773at2"/>
<dbReference type="GO" id="GO:0005829">
    <property type="term" value="C:cytosol"/>
    <property type="evidence" value="ECO:0007669"/>
    <property type="project" value="TreeGrafter"/>
</dbReference>
<keyword evidence="8" id="KW-1185">Reference proteome</keyword>
<protein>
    <recommendedName>
        <fullName evidence="6">Ribosomal RNA small subunit methyltransferase G</fullName>
        <ecNumber evidence="6">2.1.1.170</ecNumber>
    </recommendedName>
    <alternativeName>
        <fullName evidence="6">16S rRNA 7-methylguanosine methyltransferase</fullName>
        <shortName evidence="6">16S rRNA m7G methyltransferase</shortName>
    </alternativeName>
</protein>
<dbReference type="Proteomes" id="UP000247454">
    <property type="component" value="Unassembled WGS sequence"/>
</dbReference>
<organism evidence="7 8">
    <name type="scientific">Phyllobacterium leguminum</name>
    <dbReference type="NCBI Taxonomy" id="314237"/>
    <lineage>
        <taxon>Bacteria</taxon>
        <taxon>Pseudomonadati</taxon>
        <taxon>Pseudomonadota</taxon>
        <taxon>Alphaproteobacteria</taxon>
        <taxon>Hyphomicrobiales</taxon>
        <taxon>Phyllobacteriaceae</taxon>
        <taxon>Phyllobacterium</taxon>
    </lineage>
</organism>
<proteinExistence type="inferred from homology"/>
<comment type="function">
    <text evidence="6">Specifically methylates the N7 position of guanine in position 527 of 16S rRNA.</text>
</comment>
<feature type="binding site" evidence="6">
    <location>
        <begin position="127"/>
        <end position="128"/>
    </location>
    <ligand>
        <name>S-adenosyl-L-methionine</name>
        <dbReference type="ChEBI" id="CHEBI:59789"/>
    </ligand>
</feature>
<comment type="subcellular location">
    <subcellularLocation>
        <location evidence="6">Cytoplasm</location>
    </subcellularLocation>
</comment>
<evidence type="ECO:0000256" key="4">
    <source>
        <dbReference type="ARBA" id="ARBA00022679"/>
    </source>
</evidence>
<dbReference type="InterPro" id="IPR003682">
    <property type="entry name" value="rRNA_ssu_MeTfrase_G"/>
</dbReference>
<comment type="caution">
    <text evidence="6">Lacks conserved residue(s) required for the propagation of feature annotation.</text>
</comment>
<name>A0A318T2X4_9HYPH</name>
<evidence type="ECO:0000313" key="7">
    <source>
        <dbReference type="EMBL" id="PYE89057.1"/>
    </source>
</evidence>
<accession>A0A318T2X4</accession>
<evidence type="ECO:0000313" key="8">
    <source>
        <dbReference type="Proteomes" id="UP000247454"/>
    </source>
</evidence>
<feature type="binding site" evidence="6">
    <location>
        <position position="143"/>
    </location>
    <ligand>
        <name>S-adenosyl-L-methionine</name>
        <dbReference type="ChEBI" id="CHEBI:59789"/>
    </ligand>
</feature>
<dbReference type="Pfam" id="PF02527">
    <property type="entry name" value="GidB"/>
    <property type="match status" value="1"/>
</dbReference>
<comment type="similarity">
    <text evidence="6">Belongs to the methyltransferase superfamily. RNA methyltransferase RsmG family.</text>
</comment>
<dbReference type="Gene3D" id="3.40.50.150">
    <property type="entry name" value="Vaccinia Virus protein VP39"/>
    <property type="match status" value="1"/>
</dbReference>
<dbReference type="RefSeq" id="WP_110750125.1">
    <property type="nucleotide sequence ID" value="NZ_QJTF01000005.1"/>
</dbReference>
<evidence type="ECO:0000256" key="2">
    <source>
        <dbReference type="ARBA" id="ARBA00022552"/>
    </source>
</evidence>
<dbReference type="InterPro" id="IPR029063">
    <property type="entry name" value="SAM-dependent_MTases_sf"/>
</dbReference>
<comment type="caution">
    <text evidence="7">The sequence shown here is derived from an EMBL/GenBank/DDBJ whole genome shotgun (WGS) entry which is preliminary data.</text>
</comment>
<keyword evidence="3 6" id="KW-0489">Methyltransferase</keyword>
<keyword evidence="5 6" id="KW-0949">S-adenosyl-L-methionine</keyword>
<keyword evidence="1 6" id="KW-0963">Cytoplasm</keyword>
<dbReference type="EMBL" id="QJTF01000005">
    <property type="protein sequence ID" value="PYE89057.1"/>
    <property type="molecule type" value="Genomic_DNA"/>
</dbReference>
<dbReference type="PANTHER" id="PTHR31760">
    <property type="entry name" value="S-ADENOSYL-L-METHIONINE-DEPENDENT METHYLTRANSFERASES SUPERFAMILY PROTEIN"/>
    <property type="match status" value="1"/>
</dbReference>
<comment type="catalytic activity">
    <reaction evidence="6">
        <text>guanosine(527) in 16S rRNA + S-adenosyl-L-methionine = N(7)-methylguanosine(527) in 16S rRNA + S-adenosyl-L-homocysteine</text>
        <dbReference type="Rhea" id="RHEA:42732"/>
        <dbReference type="Rhea" id="RHEA-COMP:10209"/>
        <dbReference type="Rhea" id="RHEA-COMP:10210"/>
        <dbReference type="ChEBI" id="CHEBI:57856"/>
        <dbReference type="ChEBI" id="CHEBI:59789"/>
        <dbReference type="ChEBI" id="CHEBI:74269"/>
        <dbReference type="ChEBI" id="CHEBI:74480"/>
        <dbReference type="EC" id="2.1.1.170"/>
    </reaction>
</comment>
<dbReference type="NCBIfam" id="TIGR00138">
    <property type="entry name" value="rsmG_gidB"/>
    <property type="match status" value="1"/>
</dbReference>
<evidence type="ECO:0000256" key="3">
    <source>
        <dbReference type="ARBA" id="ARBA00022603"/>
    </source>
</evidence>
<keyword evidence="4 6" id="KW-0808">Transferase</keyword>
<evidence type="ECO:0000256" key="5">
    <source>
        <dbReference type="ARBA" id="ARBA00022691"/>
    </source>
</evidence>
<feature type="binding site" evidence="6">
    <location>
        <position position="79"/>
    </location>
    <ligand>
        <name>S-adenosyl-L-methionine</name>
        <dbReference type="ChEBI" id="CHEBI:59789"/>
    </ligand>
</feature>
<feature type="binding site" evidence="6">
    <location>
        <position position="74"/>
    </location>
    <ligand>
        <name>S-adenosyl-L-methionine</name>
        <dbReference type="ChEBI" id="CHEBI:59789"/>
    </ligand>
</feature>
<dbReference type="SUPFAM" id="SSF53335">
    <property type="entry name" value="S-adenosyl-L-methionine-dependent methyltransferases"/>
    <property type="match status" value="1"/>
</dbReference>
<dbReference type="HAMAP" id="MF_00074">
    <property type="entry name" value="16SrRNA_methyltr_G"/>
    <property type="match status" value="1"/>
</dbReference>
<dbReference type="AlphaFoldDB" id="A0A318T2X4"/>
<evidence type="ECO:0000256" key="1">
    <source>
        <dbReference type="ARBA" id="ARBA00022490"/>
    </source>
</evidence>
<gene>
    <name evidence="6" type="primary">rsmG</name>
    <name evidence="7" type="ORF">C7477_105160</name>
</gene>
<sequence>MNGERFSTLRNLVPVVSRETFESLESFEAHFRKWSSAINLSSPATLPHLWERHILDSAQLFSLAPDARKWLDIGSGGGFPGVVLAILLKERVGSSIDLVESNGKKAAFLRTAIAQAGAPGQVHARRIEAMWDNVQAPDIITARALASLPELLSLAEPWLKEGATALFQKGREYRREIEESRDAWDYDLIEHSSAIGEGSVILQISNLRRIGQNSRTGQNATASNA</sequence>
<dbReference type="GO" id="GO:0070043">
    <property type="term" value="F:rRNA (guanine-N7-)-methyltransferase activity"/>
    <property type="evidence" value="ECO:0007669"/>
    <property type="project" value="UniProtKB-UniRule"/>
</dbReference>
<evidence type="ECO:0000256" key="6">
    <source>
        <dbReference type="HAMAP-Rule" id="MF_00074"/>
    </source>
</evidence>
<reference evidence="7 8" key="1">
    <citation type="submission" date="2018-06" db="EMBL/GenBank/DDBJ databases">
        <title>Genomic Encyclopedia of Type Strains, Phase III (KMG-III): the genomes of soil and plant-associated and newly described type strains.</title>
        <authorList>
            <person name="Whitman W."/>
        </authorList>
    </citation>
    <scope>NUCLEOTIDE SEQUENCE [LARGE SCALE GENOMIC DNA]</scope>
    <source>
        <strain evidence="7 8">ORS 1419</strain>
    </source>
</reference>